<reference evidence="1" key="1">
    <citation type="journal article" date="2023" name="Mol. Ecol. Resour.">
        <title>Chromosome-level genome assembly of a triploid poplar Populus alba 'Berolinensis'.</title>
        <authorList>
            <person name="Chen S."/>
            <person name="Yu Y."/>
            <person name="Wang X."/>
            <person name="Wang S."/>
            <person name="Zhang T."/>
            <person name="Zhou Y."/>
            <person name="He R."/>
            <person name="Meng N."/>
            <person name="Wang Y."/>
            <person name="Liu W."/>
            <person name="Liu Z."/>
            <person name="Liu J."/>
            <person name="Guo Q."/>
            <person name="Huang H."/>
            <person name="Sederoff R.R."/>
            <person name="Wang G."/>
            <person name="Qu G."/>
            <person name="Chen S."/>
        </authorList>
    </citation>
    <scope>NUCLEOTIDE SEQUENCE</scope>
    <source>
        <strain evidence="1">SC-2020</strain>
    </source>
</reference>
<dbReference type="EMBL" id="JAQIZT010000002">
    <property type="protein sequence ID" value="KAJ7005796.1"/>
    <property type="molecule type" value="Genomic_DNA"/>
</dbReference>
<dbReference type="AlphaFoldDB" id="A0AAD6WBK8"/>
<dbReference type="Proteomes" id="UP001164929">
    <property type="component" value="Chromosome 2"/>
</dbReference>
<evidence type="ECO:0000313" key="1">
    <source>
        <dbReference type="EMBL" id="KAJ7005796.1"/>
    </source>
</evidence>
<accession>A0AAD6WBK8</accession>
<keyword evidence="2" id="KW-1185">Reference proteome</keyword>
<comment type="caution">
    <text evidence="1">The sequence shown here is derived from an EMBL/GenBank/DDBJ whole genome shotgun (WGS) entry which is preliminary data.</text>
</comment>
<sequence length="141" mass="15804">MFALKGRKGKAQQIDREEREWTLAKAQCRGTIPGSFSPFSFKGYCQLQPAIRWTSDNTSPTCSERLKAREQSNWAADSNKRQMIHQATKNSTAGSSPLQPNDDRFLSGPVSIEACREGVHDTSSYEKHKPSPKAIRLLECC</sequence>
<evidence type="ECO:0000313" key="2">
    <source>
        <dbReference type="Proteomes" id="UP001164929"/>
    </source>
</evidence>
<gene>
    <name evidence="1" type="ORF">NC653_005201</name>
</gene>
<protein>
    <submittedName>
        <fullName evidence="1">Uncharacterized protein</fullName>
    </submittedName>
</protein>
<proteinExistence type="predicted"/>
<name>A0AAD6WBK8_9ROSI</name>
<organism evidence="1 2">
    <name type="scientific">Populus alba x Populus x berolinensis</name>
    <dbReference type="NCBI Taxonomy" id="444605"/>
    <lineage>
        <taxon>Eukaryota</taxon>
        <taxon>Viridiplantae</taxon>
        <taxon>Streptophyta</taxon>
        <taxon>Embryophyta</taxon>
        <taxon>Tracheophyta</taxon>
        <taxon>Spermatophyta</taxon>
        <taxon>Magnoliopsida</taxon>
        <taxon>eudicotyledons</taxon>
        <taxon>Gunneridae</taxon>
        <taxon>Pentapetalae</taxon>
        <taxon>rosids</taxon>
        <taxon>fabids</taxon>
        <taxon>Malpighiales</taxon>
        <taxon>Salicaceae</taxon>
        <taxon>Saliceae</taxon>
        <taxon>Populus</taxon>
    </lineage>
</organism>